<protein>
    <submittedName>
        <fullName evidence="2">GPW/gp25 family protein</fullName>
    </submittedName>
</protein>
<sequence length="140" mass="15859">MATGERPFLGRGWAFPPTFHRVGARVGLVEEEEDIRQSIGVLLSTVRGERLMLPEWGSGLSTFVFDTMGPNTLGQLRRDVEDTIILYEPRVVLERVDVEVDPGSQGELLIRIDYKVQGTNSRGNLVYPFYLDEATDQREF</sequence>
<dbReference type="eggNOG" id="COG3628">
    <property type="taxonomic scope" value="Bacteria"/>
</dbReference>
<evidence type="ECO:0000313" key="2">
    <source>
        <dbReference type="EMBL" id="EGV18805.1"/>
    </source>
</evidence>
<organism evidence="2 3">
    <name type="scientific">Thiocapsa marina 5811</name>
    <dbReference type="NCBI Taxonomy" id="768671"/>
    <lineage>
        <taxon>Bacteria</taxon>
        <taxon>Pseudomonadati</taxon>
        <taxon>Pseudomonadota</taxon>
        <taxon>Gammaproteobacteria</taxon>
        <taxon>Chromatiales</taxon>
        <taxon>Chromatiaceae</taxon>
        <taxon>Thiocapsa</taxon>
    </lineage>
</organism>
<dbReference type="RefSeq" id="WP_007192486.1">
    <property type="nucleotide sequence ID" value="NZ_AFWV01000005.1"/>
</dbReference>
<dbReference type="InterPro" id="IPR007048">
    <property type="entry name" value="IraD/Gp25-like"/>
</dbReference>
<dbReference type="OrthoDB" id="9802846at2"/>
<dbReference type="Proteomes" id="UP000005459">
    <property type="component" value="Unassembled WGS sequence"/>
</dbReference>
<evidence type="ECO:0000313" key="3">
    <source>
        <dbReference type="Proteomes" id="UP000005459"/>
    </source>
</evidence>
<feature type="domain" description="IraD/Gp25-like" evidence="1">
    <location>
        <begin position="30"/>
        <end position="120"/>
    </location>
</feature>
<reference evidence="2 3" key="1">
    <citation type="submission" date="2011-06" db="EMBL/GenBank/DDBJ databases">
        <title>The draft genome of Thiocapsa marina 5811.</title>
        <authorList>
            <consortium name="US DOE Joint Genome Institute (JGI-PGF)"/>
            <person name="Lucas S."/>
            <person name="Han J."/>
            <person name="Cheng J.-F."/>
            <person name="Goodwin L."/>
            <person name="Pitluck S."/>
            <person name="Peters L."/>
            <person name="Land M.L."/>
            <person name="Hauser L."/>
            <person name="Vogl K."/>
            <person name="Liu Z."/>
            <person name="Imhoff J."/>
            <person name="Thiel V."/>
            <person name="Frigaard N.-U."/>
            <person name="Bryant D."/>
            <person name="Woyke T.J."/>
        </authorList>
    </citation>
    <scope>NUCLEOTIDE SEQUENCE [LARGE SCALE GENOMIC DNA]</scope>
    <source>
        <strain evidence="2 3">5811</strain>
    </source>
</reference>
<evidence type="ECO:0000259" key="1">
    <source>
        <dbReference type="Pfam" id="PF04965"/>
    </source>
</evidence>
<name>F9U9K7_9GAMM</name>
<dbReference type="Pfam" id="PF04965">
    <property type="entry name" value="GPW_gp25"/>
    <property type="match status" value="1"/>
</dbReference>
<dbReference type="EMBL" id="AFWV01000005">
    <property type="protein sequence ID" value="EGV18805.1"/>
    <property type="molecule type" value="Genomic_DNA"/>
</dbReference>
<keyword evidence="3" id="KW-1185">Reference proteome</keyword>
<proteinExistence type="predicted"/>
<dbReference type="AlphaFoldDB" id="F9U9K7"/>
<dbReference type="STRING" id="768671.ThimaDRAFT_1609"/>
<dbReference type="Gene3D" id="3.10.450.40">
    <property type="match status" value="1"/>
</dbReference>
<gene>
    <name evidence="2" type="ORF">ThimaDRAFT_1609</name>
</gene>
<accession>F9U9K7</accession>
<dbReference type="SUPFAM" id="SSF160719">
    <property type="entry name" value="gpW/gp25-like"/>
    <property type="match status" value="1"/>
</dbReference>